<reference evidence="2" key="1">
    <citation type="submission" date="2019-11" db="EMBL/GenBank/DDBJ databases">
        <authorList>
            <person name="Feng L."/>
        </authorList>
    </citation>
    <scope>NUCLEOTIDE SEQUENCE</scope>
    <source>
        <strain evidence="2">ElentaLFYP107</strain>
    </source>
</reference>
<dbReference type="EMBL" id="CACRTT010000006">
    <property type="protein sequence ID" value="VYT79055.1"/>
    <property type="molecule type" value="Genomic_DNA"/>
</dbReference>
<accession>A0A6N2ZHK3</accession>
<sequence length="29" mass="3240">MRPAWEFGIEKDSLEEEKTDGGGGLIRAF</sequence>
<organism evidence="2">
    <name type="scientific">Eggerthella lenta</name>
    <name type="common">Eubacterium lentum</name>
    <dbReference type="NCBI Taxonomy" id="84112"/>
    <lineage>
        <taxon>Bacteria</taxon>
        <taxon>Bacillati</taxon>
        <taxon>Actinomycetota</taxon>
        <taxon>Coriobacteriia</taxon>
        <taxon>Eggerthellales</taxon>
        <taxon>Eggerthellaceae</taxon>
        <taxon>Eggerthella</taxon>
    </lineage>
</organism>
<gene>
    <name evidence="2" type="ORF">ELLFYP107_01552</name>
</gene>
<evidence type="ECO:0000313" key="2">
    <source>
        <dbReference type="EMBL" id="VYT79055.1"/>
    </source>
</evidence>
<dbReference type="AlphaFoldDB" id="A0A6N2ZHK3"/>
<proteinExistence type="predicted"/>
<protein>
    <submittedName>
        <fullName evidence="2">Uncharacterized protein</fullName>
    </submittedName>
</protein>
<feature type="region of interest" description="Disordered" evidence="1">
    <location>
        <begin position="1"/>
        <end position="29"/>
    </location>
</feature>
<name>A0A6N2ZHK3_EGGLN</name>
<evidence type="ECO:0000256" key="1">
    <source>
        <dbReference type="SAM" id="MobiDB-lite"/>
    </source>
</evidence>